<accession>A0A1Y1M8D5</accession>
<sequence length="154" mass="17564">MNLLCISSVIVLFCLQQADLFCINILSEDEKPCARPLNLDADSVLDFYQTNSQSPVFAEYLNCIWLARNFVNKDGTISYENIKASKSLPWEISHFCEDVITLTRKAQQEYKQAAIYCENNPPAAATPLTVRQCIVDNYKPIPIEDYLKTNPYLD</sequence>
<protein>
    <submittedName>
        <fullName evidence="2">Uncharacterized protein</fullName>
    </submittedName>
</protein>
<evidence type="ECO:0000313" key="4">
    <source>
        <dbReference type="Proteomes" id="UP000327044"/>
    </source>
</evidence>
<dbReference type="SUPFAM" id="SSF47565">
    <property type="entry name" value="Insect pheromone/odorant-binding proteins"/>
    <property type="match status" value="1"/>
</dbReference>
<keyword evidence="4" id="KW-1185">Reference proteome</keyword>
<dbReference type="InParanoid" id="A0A1Y1M8D5"/>
<evidence type="ECO:0000313" key="3">
    <source>
        <dbReference type="EMBL" id="KAB0795037.1"/>
    </source>
</evidence>
<organism evidence="2">
    <name type="scientific">Photinus pyralis</name>
    <name type="common">Common eastern firefly</name>
    <name type="synonym">Lampyris pyralis</name>
    <dbReference type="NCBI Taxonomy" id="7054"/>
    <lineage>
        <taxon>Eukaryota</taxon>
        <taxon>Metazoa</taxon>
        <taxon>Ecdysozoa</taxon>
        <taxon>Arthropoda</taxon>
        <taxon>Hexapoda</taxon>
        <taxon>Insecta</taxon>
        <taxon>Pterygota</taxon>
        <taxon>Neoptera</taxon>
        <taxon>Endopterygota</taxon>
        <taxon>Coleoptera</taxon>
        <taxon>Polyphaga</taxon>
        <taxon>Elateriformia</taxon>
        <taxon>Elateroidea</taxon>
        <taxon>Lampyridae</taxon>
        <taxon>Lampyrinae</taxon>
        <taxon>Photinus</taxon>
    </lineage>
</organism>
<feature type="signal peptide" evidence="1">
    <location>
        <begin position="1"/>
        <end position="20"/>
    </location>
</feature>
<dbReference type="EMBL" id="GEZM01037476">
    <property type="protein sequence ID" value="JAV82052.1"/>
    <property type="molecule type" value="Transcribed_RNA"/>
</dbReference>
<keyword evidence="1" id="KW-0732">Signal</keyword>
<name>A0A1Y1M8D5_PHOPY</name>
<evidence type="ECO:0000313" key="2">
    <source>
        <dbReference type="EMBL" id="JAV82052.1"/>
    </source>
</evidence>
<feature type="chain" id="PRO_5036029865" evidence="1">
    <location>
        <begin position="21"/>
        <end position="154"/>
    </location>
</feature>
<evidence type="ECO:0000256" key="1">
    <source>
        <dbReference type="SAM" id="SignalP"/>
    </source>
</evidence>
<dbReference type="Proteomes" id="UP000327044">
    <property type="component" value="Unassembled WGS sequence"/>
</dbReference>
<dbReference type="AlphaFoldDB" id="A0A1Y1M8D5"/>
<dbReference type="Gene3D" id="1.10.238.20">
    <property type="entry name" value="Pheromone/general odorant binding protein domain"/>
    <property type="match status" value="1"/>
</dbReference>
<dbReference type="EMBL" id="VVIM01000008">
    <property type="protein sequence ID" value="KAB0795037.1"/>
    <property type="molecule type" value="Genomic_DNA"/>
</dbReference>
<reference evidence="3 4" key="2">
    <citation type="journal article" date="2018" name="Elife">
        <title>Firefly genomes illuminate parallel origins of bioluminescence in beetles.</title>
        <authorList>
            <person name="Fallon T.R."/>
            <person name="Lower S.E."/>
            <person name="Chang C.H."/>
            <person name="Bessho-Uehara M."/>
            <person name="Martin G.J."/>
            <person name="Bewick A.J."/>
            <person name="Behringer M."/>
            <person name="Debat H.J."/>
            <person name="Wong I."/>
            <person name="Day J.C."/>
            <person name="Suvorov A."/>
            <person name="Silva C.J."/>
            <person name="Stanger-Hall K.F."/>
            <person name="Hall D.W."/>
            <person name="Schmitz R.J."/>
            <person name="Nelson D.R."/>
            <person name="Lewis S.M."/>
            <person name="Shigenobu S."/>
            <person name="Bybee S.M."/>
            <person name="Larracuente A.M."/>
            <person name="Oba Y."/>
            <person name="Weng J.K."/>
        </authorList>
    </citation>
    <scope>NUCLEOTIDE SEQUENCE [LARGE SCALE GENOMIC DNA]</scope>
    <source>
        <strain evidence="3">1611_PpyrPB1</strain>
        <tissue evidence="3">Whole body</tissue>
    </source>
</reference>
<gene>
    <name evidence="3" type="ORF">PPYR_11876</name>
</gene>
<dbReference type="GO" id="GO:0005549">
    <property type="term" value="F:odorant binding"/>
    <property type="evidence" value="ECO:0007669"/>
    <property type="project" value="InterPro"/>
</dbReference>
<reference evidence="2" key="1">
    <citation type="journal article" date="2016" name="Sci. Rep.">
        <title>Molecular characterization of firefly nuptial gifts: a multi-omics approach sheds light on postcopulatory sexual selection.</title>
        <authorList>
            <person name="Al-Wathiqui N."/>
            <person name="Fallon T.R."/>
            <person name="South A."/>
            <person name="Weng J.K."/>
            <person name="Lewis S.M."/>
        </authorList>
    </citation>
    <scope>NUCLEOTIDE SEQUENCE</scope>
</reference>
<dbReference type="InterPro" id="IPR036728">
    <property type="entry name" value="PBP_GOBP_sf"/>
</dbReference>
<reference evidence="3" key="3">
    <citation type="submission" date="2019-08" db="EMBL/GenBank/DDBJ databases">
        <authorList>
            <consortium name="Photinus pyralis genome working group"/>
            <person name="Fallon T.R."/>
            <person name="Sander Lower S.E."/>
            <person name="Weng J.-K."/>
        </authorList>
    </citation>
    <scope>NUCLEOTIDE SEQUENCE</scope>
    <source>
        <strain evidence="3">1611_PpyrPB1</strain>
        <tissue evidence="3">Whole body</tissue>
    </source>
</reference>
<proteinExistence type="predicted"/>